<organism evidence="2 3">
    <name type="scientific">Flaviramulus aquimarinus</name>
    <dbReference type="NCBI Taxonomy" id="1170456"/>
    <lineage>
        <taxon>Bacteria</taxon>
        <taxon>Pseudomonadati</taxon>
        <taxon>Bacteroidota</taxon>
        <taxon>Flavobacteriia</taxon>
        <taxon>Flavobacteriales</taxon>
        <taxon>Flavobacteriaceae</taxon>
        <taxon>Flaviramulus</taxon>
    </lineage>
</organism>
<dbReference type="Proteomes" id="UP001500433">
    <property type="component" value="Unassembled WGS sequence"/>
</dbReference>
<reference evidence="3" key="1">
    <citation type="journal article" date="2019" name="Int. J. Syst. Evol. Microbiol.">
        <title>The Global Catalogue of Microorganisms (GCM) 10K type strain sequencing project: providing services to taxonomists for standard genome sequencing and annotation.</title>
        <authorList>
            <consortium name="The Broad Institute Genomics Platform"/>
            <consortium name="The Broad Institute Genome Sequencing Center for Infectious Disease"/>
            <person name="Wu L."/>
            <person name="Ma J."/>
        </authorList>
    </citation>
    <scope>NUCLEOTIDE SEQUENCE [LARGE SCALE GENOMIC DNA]</scope>
    <source>
        <strain evidence="3">JCM 18274</strain>
    </source>
</reference>
<dbReference type="Pfam" id="PF18294">
    <property type="entry name" value="Pept_S41_N"/>
    <property type="match status" value="1"/>
</dbReference>
<feature type="domain" description="Tail specific protease" evidence="1">
    <location>
        <begin position="220"/>
        <end position="444"/>
    </location>
</feature>
<comment type="caution">
    <text evidence="2">The sequence shown here is derived from an EMBL/GenBank/DDBJ whole genome shotgun (WGS) entry which is preliminary data.</text>
</comment>
<dbReference type="EMBL" id="BAABJH010000007">
    <property type="protein sequence ID" value="GAA4900696.1"/>
    <property type="molecule type" value="Genomic_DNA"/>
</dbReference>
<accession>A0ABP9FG24</accession>
<sequence length="515" mass="57891">MVLNNNVSKFRVLRTKLEIENAMKNFKALALLLLVTYSNIGCFEDNDDIPITTAEINDFVWKGMNLYYLYKEDVPNLANNRFSTSNDYLDYLDGFQNPKSLFEDLIYNRENVDRFSWIVDDYIALEQFLSGTTSNNGMEYQLFKFSETDTNRYGVVTHVLPNTDAESKGIKRGDIFYGIDGIPLTSSNSSQLLRQNSYTINLGAYDDNSTPETNDDSVNQTSESISLSKSTYTENPILIHSILDLSNTKIGYLMYNGFTGTDQFNSELNAVFGTFKSGNINELVLDLRYNPGGSVYTATLLSSLITGQFAGAIFNTEQWNPEFQEALQDQNPEQLINRFLNNDNDASLNNLNLTKVYVLTTKSSASASELVINSLRPYIDVVQIGTATAGKYQASITVYDSPNFRRQGVNQRHAYAMQPLIYKSLNINGVTDYFNGLDPDIVLGEQFNNLGILGNVNEPLLAAAISRIMGTGRFPKLKSSFLKVTHGSEDFEPFEVGMYTEKEIPLDLLNRFLVE</sequence>
<dbReference type="PANTHER" id="PTHR32060">
    <property type="entry name" value="TAIL-SPECIFIC PROTEASE"/>
    <property type="match status" value="1"/>
</dbReference>
<dbReference type="SUPFAM" id="SSF52096">
    <property type="entry name" value="ClpP/crotonase"/>
    <property type="match status" value="1"/>
</dbReference>
<proteinExistence type="predicted"/>
<evidence type="ECO:0000259" key="1">
    <source>
        <dbReference type="SMART" id="SM00245"/>
    </source>
</evidence>
<dbReference type="PANTHER" id="PTHR32060:SF30">
    <property type="entry name" value="CARBOXY-TERMINAL PROCESSING PROTEASE CTPA"/>
    <property type="match status" value="1"/>
</dbReference>
<dbReference type="InterPro" id="IPR036034">
    <property type="entry name" value="PDZ_sf"/>
</dbReference>
<gene>
    <name evidence="2" type="ORF">GCM10023311_27940</name>
</gene>
<dbReference type="Gene3D" id="2.30.42.10">
    <property type="match status" value="1"/>
</dbReference>
<name>A0ABP9FG24_9FLAO</name>
<dbReference type="SUPFAM" id="SSF50156">
    <property type="entry name" value="PDZ domain-like"/>
    <property type="match status" value="1"/>
</dbReference>
<evidence type="ECO:0000313" key="3">
    <source>
        <dbReference type="Proteomes" id="UP001500433"/>
    </source>
</evidence>
<dbReference type="InterPro" id="IPR005151">
    <property type="entry name" value="Tail-specific_protease"/>
</dbReference>
<dbReference type="CDD" id="cd07561">
    <property type="entry name" value="Peptidase_S41_CPP_like"/>
    <property type="match status" value="1"/>
</dbReference>
<dbReference type="Gene3D" id="3.30.750.170">
    <property type="match status" value="1"/>
</dbReference>
<dbReference type="SMART" id="SM00245">
    <property type="entry name" value="TSPc"/>
    <property type="match status" value="1"/>
</dbReference>
<dbReference type="Pfam" id="PF03572">
    <property type="entry name" value="Peptidase_S41"/>
    <property type="match status" value="1"/>
</dbReference>
<dbReference type="Gene3D" id="3.90.226.10">
    <property type="entry name" value="2-enoyl-CoA Hydratase, Chain A, domain 1"/>
    <property type="match status" value="1"/>
</dbReference>
<protein>
    <submittedName>
        <fullName evidence="2">S41 family peptidase</fullName>
    </submittedName>
</protein>
<evidence type="ECO:0000313" key="2">
    <source>
        <dbReference type="EMBL" id="GAA4900696.1"/>
    </source>
</evidence>
<dbReference type="InterPro" id="IPR041613">
    <property type="entry name" value="Pept_S41_N"/>
</dbReference>
<dbReference type="InterPro" id="IPR029045">
    <property type="entry name" value="ClpP/crotonase-like_dom_sf"/>
</dbReference>
<keyword evidence="3" id="KW-1185">Reference proteome</keyword>